<sequence>MNDHGVVTIPATEYRRSRWRNGRGWTREILVLPDPDAWDLRLSIAEVDAAADFSPFHGVEREQVLLHGNGLQLHFDDGERVDLLPPHQRARFAGDRPVTGIPVDGPVQVFNLMWRPERMSAVLFHRPLVGGMWCFADARTAWAVHVLAGAARIGAGGHEQATLAQGDSAWLAPGTGKQRYSIDGGGELLLVRVAGPGDAVARLDDAEPA</sequence>
<dbReference type="PANTHER" id="PTHR37943">
    <property type="entry name" value="PROTEIN VES"/>
    <property type="match status" value="1"/>
</dbReference>
<keyword evidence="2" id="KW-1185">Reference proteome</keyword>
<dbReference type="Pfam" id="PF05962">
    <property type="entry name" value="HutD"/>
    <property type="match status" value="1"/>
</dbReference>
<protein>
    <recommendedName>
        <fullName evidence="3">HutD family protein</fullName>
    </recommendedName>
</protein>
<evidence type="ECO:0000313" key="2">
    <source>
        <dbReference type="Proteomes" id="UP000788419"/>
    </source>
</evidence>
<gene>
    <name evidence="1" type="ORF">CSC65_10820</name>
</gene>
<dbReference type="InterPro" id="IPR014710">
    <property type="entry name" value="RmlC-like_jellyroll"/>
</dbReference>
<dbReference type="RefSeq" id="WP_162410738.1">
    <property type="nucleotide sequence ID" value="NZ_PDWN01000010.1"/>
</dbReference>
<comment type="caution">
    <text evidence="1">The sequence shown here is derived from an EMBL/GenBank/DDBJ whole genome shotgun (WGS) entry which is preliminary data.</text>
</comment>
<dbReference type="InterPro" id="IPR010282">
    <property type="entry name" value="Uncharacterised_HutD/Ves"/>
</dbReference>
<proteinExistence type="predicted"/>
<dbReference type="PANTHER" id="PTHR37943:SF1">
    <property type="entry name" value="PROTEIN VES"/>
    <property type="match status" value="1"/>
</dbReference>
<dbReference type="InterPro" id="IPR011051">
    <property type="entry name" value="RmlC_Cupin_sf"/>
</dbReference>
<accession>A0ABQ6Z5L3</accession>
<dbReference type="EMBL" id="PDWN01000010">
    <property type="protein sequence ID" value="KAF1693770.1"/>
    <property type="molecule type" value="Genomic_DNA"/>
</dbReference>
<dbReference type="Proteomes" id="UP000788419">
    <property type="component" value="Unassembled WGS sequence"/>
</dbReference>
<reference evidence="1 2" key="1">
    <citation type="submission" date="2017-10" db="EMBL/GenBank/DDBJ databases">
        <title>Whole genome sequencing of members of genus Pseudoxanthomonas.</title>
        <authorList>
            <person name="Kumar S."/>
            <person name="Bansal K."/>
            <person name="Kaur A."/>
            <person name="Patil P."/>
            <person name="Sharma S."/>
            <person name="Patil P.B."/>
        </authorList>
    </citation>
    <scope>NUCLEOTIDE SEQUENCE [LARGE SCALE GENOMIC DNA]</scope>
    <source>
        <strain evidence="1 2">DSM 17801</strain>
    </source>
</reference>
<name>A0ABQ6Z5L3_9GAMM</name>
<dbReference type="Gene3D" id="2.60.120.10">
    <property type="entry name" value="Jelly Rolls"/>
    <property type="match status" value="1"/>
</dbReference>
<evidence type="ECO:0008006" key="3">
    <source>
        <dbReference type="Google" id="ProtNLM"/>
    </source>
</evidence>
<organism evidence="1 2">
    <name type="scientific">Pseudoxanthomonas daejeonensis</name>
    <dbReference type="NCBI Taxonomy" id="266062"/>
    <lineage>
        <taxon>Bacteria</taxon>
        <taxon>Pseudomonadati</taxon>
        <taxon>Pseudomonadota</taxon>
        <taxon>Gammaproteobacteria</taxon>
        <taxon>Lysobacterales</taxon>
        <taxon>Lysobacteraceae</taxon>
        <taxon>Pseudoxanthomonas</taxon>
    </lineage>
</organism>
<dbReference type="CDD" id="cd20293">
    <property type="entry name" value="cupin_HutD_N"/>
    <property type="match status" value="1"/>
</dbReference>
<evidence type="ECO:0000313" key="1">
    <source>
        <dbReference type="EMBL" id="KAF1693770.1"/>
    </source>
</evidence>
<dbReference type="SUPFAM" id="SSF51182">
    <property type="entry name" value="RmlC-like cupins"/>
    <property type="match status" value="1"/>
</dbReference>